<dbReference type="InParanoid" id="K1Q858"/>
<dbReference type="HOGENOM" id="CLU_2724667_0_0_1"/>
<gene>
    <name evidence="1" type="ORF">CGI_10020166</name>
</gene>
<organism evidence="1">
    <name type="scientific">Magallana gigas</name>
    <name type="common">Pacific oyster</name>
    <name type="synonym">Crassostrea gigas</name>
    <dbReference type="NCBI Taxonomy" id="29159"/>
    <lineage>
        <taxon>Eukaryota</taxon>
        <taxon>Metazoa</taxon>
        <taxon>Spiralia</taxon>
        <taxon>Lophotrochozoa</taxon>
        <taxon>Mollusca</taxon>
        <taxon>Bivalvia</taxon>
        <taxon>Autobranchia</taxon>
        <taxon>Pteriomorphia</taxon>
        <taxon>Ostreida</taxon>
        <taxon>Ostreoidea</taxon>
        <taxon>Ostreidae</taxon>
        <taxon>Magallana</taxon>
    </lineage>
</organism>
<proteinExistence type="predicted"/>
<accession>K1Q858</accession>
<sequence>MIPWLNRVLGYQTVTLAFFRDELPEFENLLIAMETGQGIERKTRVEYDINQAFSIQFSIKPFTKFFSVSVTT</sequence>
<dbReference type="AlphaFoldDB" id="K1Q858"/>
<protein>
    <submittedName>
        <fullName evidence="1">Uncharacterized protein</fullName>
    </submittedName>
</protein>
<evidence type="ECO:0000313" key="1">
    <source>
        <dbReference type="EMBL" id="EKC27539.1"/>
    </source>
</evidence>
<dbReference type="EMBL" id="JH817192">
    <property type="protein sequence ID" value="EKC27539.1"/>
    <property type="molecule type" value="Genomic_DNA"/>
</dbReference>
<name>K1Q858_MAGGI</name>
<reference evidence="1" key="1">
    <citation type="journal article" date="2012" name="Nature">
        <title>The oyster genome reveals stress adaptation and complexity of shell formation.</title>
        <authorList>
            <person name="Zhang G."/>
            <person name="Fang X."/>
            <person name="Guo X."/>
            <person name="Li L."/>
            <person name="Luo R."/>
            <person name="Xu F."/>
            <person name="Yang P."/>
            <person name="Zhang L."/>
            <person name="Wang X."/>
            <person name="Qi H."/>
            <person name="Xiong Z."/>
            <person name="Que H."/>
            <person name="Xie Y."/>
            <person name="Holland P.W."/>
            <person name="Paps J."/>
            <person name="Zhu Y."/>
            <person name="Wu F."/>
            <person name="Chen Y."/>
            <person name="Wang J."/>
            <person name="Peng C."/>
            <person name="Meng J."/>
            <person name="Yang L."/>
            <person name="Liu J."/>
            <person name="Wen B."/>
            <person name="Zhang N."/>
            <person name="Huang Z."/>
            <person name="Zhu Q."/>
            <person name="Feng Y."/>
            <person name="Mount A."/>
            <person name="Hedgecock D."/>
            <person name="Xu Z."/>
            <person name="Liu Y."/>
            <person name="Domazet-Loso T."/>
            <person name="Du Y."/>
            <person name="Sun X."/>
            <person name="Zhang S."/>
            <person name="Liu B."/>
            <person name="Cheng P."/>
            <person name="Jiang X."/>
            <person name="Li J."/>
            <person name="Fan D."/>
            <person name="Wang W."/>
            <person name="Fu W."/>
            <person name="Wang T."/>
            <person name="Wang B."/>
            <person name="Zhang J."/>
            <person name="Peng Z."/>
            <person name="Li Y."/>
            <person name="Li N."/>
            <person name="Wang J."/>
            <person name="Chen M."/>
            <person name="He Y."/>
            <person name="Tan F."/>
            <person name="Song X."/>
            <person name="Zheng Q."/>
            <person name="Huang R."/>
            <person name="Yang H."/>
            <person name="Du X."/>
            <person name="Chen L."/>
            <person name="Yang M."/>
            <person name="Gaffney P.M."/>
            <person name="Wang S."/>
            <person name="Luo L."/>
            <person name="She Z."/>
            <person name="Ming Y."/>
            <person name="Huang W."/>
            <person name="Zhang S."/>
            <person name="Huang B."/>
            <person name="Zhang Y."/>
            <person name="Qu T."/>
            <person name="Ni P."/>
            <person name="Miao G."/>
            <person name="Wang J."/>
            <person name="Wang Q."/>
            <person name="Steinberg C.E."/>
            <person name="Wang H."/>
            <person name="Li N."/>
            <person name="Qian L."/>
            <person name="Zhang G."/>
            <person name="Li Y."/>
            <person name="Yang H."/>
            <person name="Liu X."/>
            <person name="Wang J."/>
            <person name="Yin Y."/>
            <person name="Wang J."/>
        </authorList>
    </citation>
    <scope>NUCLEOTIDE SEQUENCE [LARGE SCALE GENOMIC DNA]</scope>
    <source>
        <strain evidence="1">05x7-T-G4-1.051#20</strain>
    </source>
</reference>